<comment type="caution">
    <text evidence="1">The sequence shown here is derived from an EMBL/GenBank/DDBJ whole genome shotgun (WGS) entry which is preliminary data.</text>
</comment>
<dbReference type="InterPro" id="IPR027417">
    <property type="entry name" value="P-loop_NTPase"/>
</dbReference>
<dbReference type="InterPro" id="IPR017026">
    <property type="entry name" value="ImuA"/>
</dbReference>
<gene>
    <name evidence="1" type="ORF">DVH29_11965</name>
</gene>
<accession>A0A369W2Q5</accession>
<dbReference type="Proteomes" id="UP000253759">
    <property type="component" value="Unassembled WGS sequence"/>
</dbReference>
<evidence type="ECO:0000313" key="1">
    <source>
        <dbReference type="EMBL" id="RDE08319.1"/>
    </source>
</evidence>
<dbReference type="AlphaFoldDB" id="A0A369W2Q5"/>
<protein>
    <recommendedName>
        <fullName evidence="3">Protein ImuA</fullName>
    </recommendedName>
</protein>
<dbReference type="EMBL" id="QQNH01000018">
    <property type="protein sequence ID" value="RDE08319.1"/>
    <property type="molecule type" value="Genomic_DNA"/>
</dbReference>
<organism evidence="1 2">
    <name type="scientific">Pelagibacterium lacus</name>
    <dbReference type="NCBI Taxonomy" id="2282655"/>
    <lineage>
        <taxon>Bacteria</taxon>
        <taxon>Pseudomonadati</taxon>
        <taxon>Pseudomonadota</taxon>
        <taxon>Alphaproteobacteria</taxon>
        <taxon>Hyphomicrobiales</taxon>
        <taxon>Devosiaceae</taxon>
        <taxon>Pelagibacterium</taxon>
    </lineage>
</organism>
<keyword evidence="2" id="KW-1185">Reference proteome</keyword>
<proteinExistence type="predicted"/>
<dbReference type="Gene3D" id="3.40.50.300">
    <property type="entry name" value="P-loop containing nucleotide triphosphate hydrolases"/>
    <property type="match status" value="1"/>
</dbReference>
<reference evidence="2" key="1">
    <citation type="submission" date="2018-07" db="EMBL/GenBank/DDBJ databases">
        <authorList>
            <person name="Liu B.-T."/>
            <person name="Du Z."/>
        </authorList>
    </citation>
    <scope>NUCLEOTIDE SEQUENCE [LARGE SCALE GENOMIC DNA]</scope>
    <source>
        <strain evidence="2">XYN52</strain>
    </source>
</reference>
<dbReference type="RefSeq" id="WP_114646414.1">
    <property type="nucleotide sequence ID" value="NZ_QQNH01000018.1"/>
</dbReference>
<name>A0A369W2Q5_9HYPH</name>
<dbReference type="PIRSF" id="PIRSF034285">
    <property type="entry name" value="UCP034285"/>
    <property type="match status" value="1"/>
</dbReference>
<dbReference type="OrthoDB" id="7202530at2"/>
<evidence type="ECO:0000313" key="2">
    <source>
        <dbReference type="Proteomes" id="UP000253759"/>
    </source>
</evidence>
<sequence length="261" mass="27400">MDKARRVGALRQALASLDPVVRTGQNGLISLGAGPVDTVLGGGLARGAVHEIFAERPADLAAASCFAGGVAARMEKDRPLLWVRSRKAQEEAGFLYGHGLAEMGIAARDMILVVVEDVVEGLRVGVEALRCAGLGAVVLEFWGHSRHLDLTASRRLALAVENGAAMGLVLRVAGEPAPSAAVTRWAVAPAPSSDPYGLPGRPTLSARLLRQRGAGALGHWHLEWNHATQAFGFPALSGAVVAPVVDRQNRAQRRAGWARTG</sequence>
<evidence type="ECO:0008006" key="3">
    <source>
        <dbReference type="Google" id="ProtNLM"/>
    </source>
</evidence>
<dbReference type="SUPFAM" id="SSF52540">
    <property type="entry name" value="P-loop containing nucleoside triphosphate hydrolases"/>
    <property type="match status" value="1"/>
</dbReference>